<evidence type="ECO:0000313" key="2">
    <source>
        <dbReference type="Proteomes" id="UP000447434"/>
    </source>
</evidence>
<gene>
    <name evidence="1" type="ORF">Lalb_Chr01g0000941</name>
</gene>
<sequence>MNFRSKLIVSLWFISNPKEHYPCLESSSPPRALFSLSELSIWSSYSSVFIQS</sequence>
<organism evidence="1 2">
    <name type="scientific">Lupinus albus</name>
    <name type="common">White lupine</name>
    <name type="synonym">Lupinus termis</name>
    <dbReference type="NCBI Taxonomy" id="3870"/>
    <lineage>
        <taxon>Eukaryota</taxon>
        <taxon>Viridiplantae</taxon>
        <taxon>Streptophyta</taxon>
        <taxon>Embryophyta</taxon>
        <taxon>Tracheophyta</taxon>
        <taxon>Spermatophyta</taxon>
        <taxon>Magnoliopsida</taxon>
        <taxon>eudicotyledons</taxon>
        <taxon>Gunneridae</taxon>
        <taxon>Pentapetalae</taxon>
        <taxon>rosids</taxon>
        <taxon>fabids</taxon>
        <taxon>Fabales</taxon>
        <taxon>Fabaceae</taxon>
        <taxon>Papilionoideae</taxon>
        <taxon>50 kb inversion clade</taxon>
        <taxon>genistoids sensu lato</taxon>
        <taxon>core genistoids</taxon>
        <taxon>Genisteae</taxon>
        <taxon>Lupinus</taxon>
    </lineage>
</organism>
<reference evidence="2" key="1">
    <citation type="journal article" date="2020" name="Nat. Commun.">
        <title>Genome sequence of the cluster root forming white lupin.</title>
        <authorList>
            <person name="Hufnagel B."/>
            <person name="Marques A."/>
            <person name="Soriano A."/>
            <person name="Marques L."/>
            <person name="Divol F."/>
            <person name="Doumas P."/>
            <person name="Sallet E."/>
            <person name="Mancinotti D."/>
            <person name="Carrere S."/>
            <person name="Marande W."/>
            <person name="Arribat S."/>
            <person name="Keller J."/>
            <person name="Huneau C."/>
            <person name="Blein T."/>
            <person name="Aime D."/>
            <person name="Laguerre M."/>
            <person name="Taylor J."/>
            <person name="Schubert V."/>
            <person name="Nelson M."/>
            <person name="Geu-Flores F."/>
            <person name="Crespi M."/>
            <person name="Gallardo-Guerrero K."/>
            <person name="Delaux P.-M."/>
            <person name="Salse J."/>
            <person name="Berges H."/>
            <person name="Guyot R."/>
            <person name="Gouzy J."/>
            <person name="Peret B."/>
        </authorList>
    </citation>
    <scope>NUCLEOTIDE SEQUENCE [LARGE SCALE GENOMIC DNA]</scope>
    <source>
        <strain evidence="2">cv. Amiga</strain>
    </source>
</reference>
<dbReference type="AlphaFoldDB" id="A0A6A4R2A3"/>
<dbReference type="Proteomes" id="UP000447434">
    <property type="component" value="Chromosome 1"/>
</dbReference>
<protein>
    <submittedName>
        <fullName evidence="1">Uncharacterized protein</fullName>
    </submittedName>
</protein>
<name>A0A6A4R2A3_LUPAL</name>
<proteinExistence type="predicted"/>
<accession>A0A6A4R2A3</accession>
<evidence type="ECO:0000313" key="1">
    <source>
        <dbReference type="EMBL" id="KAE9620230.1"/>
    </source>
</evidence>
<keyword evidence="2" id="KW-1185">Reference proteome</keyword>
<comment type="caution">
    <text evidence="1">The sequence shown here is derived from an EMBL/GenBank/DDBJ whole genome shotgun (WGS) entry which is preliminary data.</text>
</comment>
<dbReference type="EMBL" id="WOCE01000001">
    <property type="protein sequence ID" value="KAE9620230.1"/>
    <property type="molecule type" value="Genomic_DNA"/>
</dbReference>